<evidence type="ECO:0000313" key="1">
    <source>
        <dbReference type="EMBL" id="KAI0032499.1"/>
    </source>
</evidence>
<dbReference type="Proteomes" id="UP000814128">
    <property type="component" value="Unassembled WGS sequence"/>
</dbReference>
<evidence type="ECO:0000313" key="2">
    <source>
        <dbReference type="Proteomes" id="UP000814128"/>
    </source>
</evidence>
<dbReference type="EMBL" id="MU273544">
    <property type="protein sequence ID" value="KAI0032499.1"/>
    <property type="molecule type" value="Genomic_DNA"/>
</dbReference>
<reference evidence="1" key="1">
    <citation type="submission" date="2021-02" db="EMBL/GenBank/DDBJ databases">
        <authorList>
            <consortium name="DOE Joint Genome Institute"/>
            <person name="Ahrendt S."/>
            <person name="Looney B.P."/>
            <person name="Miyauchi S."/>
            <person name="Morin E."/>
            <person name="Drula E."/>
            <person name="Courty P.E."/>
            <person name="Chicoki N."/>
            <person name="Fauchery L."/>
            <person name="Kohler A."/>
            <person name="Kuo A."/>
            <person name="Labutti K."/>
            <person name="Pangilinan J."/>
            <person name="Lipzen A."/>
            <person name="Riley R."/>
            <person name="Andreopoulos W."/>
            <person name="He G."/>
            <person name="Johnson J."/>
            <person name="Barry K.W."/>
            <person name="Grigoriev I.V."/>
            <person name="Nagy L."/>
            <person name="Hibbett D."/>
            <person name="Henrissat B."/>
            <person name="Matheny P.B."/>
            <person name="Labbe J."/>
            <person name="Martin F."/>
        </authorList>
    </citation>
    <scope>NUCLEOTIDE SEQUENCE</scope>
    <source>
        <strain evidence="1">EC-137</strain>
    </source>
</reference>
<keyword evidence="2" id="KW-1185">Reference proteome</keyword>
<comment type="caution">
    <text evidence="1">The sequence shown here is derived from an EMBL/GenBank/DDBJ whole genome shotgun (WGS) entry which is preliminary data.</text>
</comment>
<proteinExistence type="predicted"/>
<sequence length="455" mass="51116">MLIYALFLGSSVLTLKELNTLVTEPYMDEPFHVGQVQAYCNGDWGYWDPKITTPPGLYILSVLLKTIFVVKCHLPTLRLTPLLALALMPFALSRLTAFHKRIRPPQAAFEPELDGVVIAAFPISWFFGLLYYTDVPSLLMVVLTVVFATRGRHWLAATTGAASCLFRQTNIVWTLYAYALSQLMLLRFRRAPPNGQAPAKLHDPPALTAGPADISRLLKSVPGVLPDVLSNFAPYALVLAGFVSFLYWNDGIVLGDKSNHVPAMHVPQLYYFIGFATMMGWPALLGGSGGPLKLVSEIKWRMFGTAKRTLITGLVSLVLAVTMHTFTIHHPFLLADNRHYTFYVWRRVFMLHPIVPYLFIPGYIACAWAWFLRVAQDQTLLQSLVLPVCTLPILLPTPLLEPRYFLVPYILLRSQLGVVSGWALLLEAVWYGGINAATMYVFLYLDRPGPIRFMW</sequence>
<organism evidence="1 2">
    <name type="scientific">Vararia minispora EC-137</name>
    <dbReference type="NCBI Taxonomy" id="1314806"/>
    <lineage>
        <taxon>Eukaryota</taxon>
        <taxon>Fungi</taxon>
        <taxon>Dikarya</taxon>
        <taxon>Basidiomycota</taxon>
        <taxon>Agaricomycotina</taxon>
        <taxon>Agaricomycetes</taxon>
        <taxon>Russulales</taxon>
        <taxon>Lachnocladiaceae</taxon>
        <taxon>Vararia</taxon>
    </lineage>
</organism>
<protein>
    <submittedName>
        <fullName evidence="1">Glucosyltransferase</fullName>
    </submittedName>
</protein>
<reference evidence="1" key="2">
    <citation type="journal article" date="2022" name="New Phytol.">
        <title>Evolutionary transition to the ectomycorrhizal habit in the genomes of a hyperdiverse lineage of mushroom-forming fungi.</title>
        <authorList>
            <person name="Looney B."/>
            <person name="Miyauchi S."/>
            <person name="Morin E."/>
            <person name="Drula E."/>
            <person name="Courty P.E."/>
            <person name="Kohler A."/>
            <person name="Kuo A."/>
            <person name="LaButti K."/>
            <person name="Pangilinan J."/>
            <person name="Lipzen A."/>
            <person name="Riley R."/>
            <person name="Andreopoulos W."/>
            <person name="He G."/>
            <person name="Johnson J."/>
            <person name="Nolan M."/>
            <person name="Tritt A."/>
            <person name="Barry K.W."/>
            <person name="Grigoriev I.V."/>
            <person name="Nagy L.G."/>
            <person name="Hibbett D."/>
            <person name="Henrissat B."/>
            <person name="Matheny P.B."/>
            <person name="Labbe J."/>
            <person name="Martin F.M."/>
        </authorList>
    </citation>
    <scope>NUCLEOTIDE SEQUENCE</scope>
    <source>
        <strain evidence="1">EC-137</strain>
    </source>
</reference>
<accession>A0ACB8QKZ0</accession>
<name>A0ACB8QKZ0_9AGAM</name>
<gene>
    <name evidence="1" type="ORF">K488DRAFT_49816</name>
</gene>